<evidence type="ECO:0000313" key="2">
    <source>
        <dbReference type="EMBL" id="TVX92602.1"/>
    </source>
</evidence>
<evidence type="ECO:0000256" key="1">
    <source>
        <dbReference type="SAM" id="Coils"/>
    </source>
</evidence>
<dbReference type="AlphaFoldDB" id="A0A559IY93"/>
<sequence>MYRLEMRPDFVTAGAEAIDILIDGVYTATLLVMYREGSRLYSTLIIDEDALSSSEMEQQLEQVVERYIERLSDAIDAEQRELQVISGKYSHIVSSSVETSWEEWDHEQEEYEVDDEYVIDNEYRASQTDDRIVVEDYATLKLTTTNQRLQQDRGNHKHELAICPPHPGEALGIQIILARDDGDALMYDIYTEQGGSLPAGLATVNTEGEQLSGFIDFRVPGTGRERHYIGESIVHELAKEQSFTALHLNMMFHDEIIDDALFYVDVEEN</sequence>
<comment type="caution">
    <text evidence="2">The sequence shown here is derived from an EMBL/GenBank/DDBJ whole genome shotgun (WGS) entry which is preliminary data.</text>
</comment>
<evidence type="ECO:0000313" key="3">
    <source>
        <dbReference type="Proteomes" id="UP000318102"/>
    </source>
</evidence>
<dbReference type="OrthoDB" id="2575543at2"/>
<gene>
    <name evidence="2" type="ORF">FPZ44_05790</name>
</gene>
<feature type="coiled-coil region" evidence="1">
    <location>
        <begin position="57"/>
        <end position="88"/>
    </location>
</feature>
<reference evidence="2 3" key="1">
    <citation type="submission" date="2019-07" db="EMBL/GenBank/DDBJ databases">
        <authorList>
            <person name="Kim J."/>
        </authorList>
    </citation>
    <scope>NUCLEOTIDE SEQUENCE [LARGE SCALE GENOMIC DNA]</scope>
    <source>
        <strain evidence="2 3">N4</strain>
    </source>
</reference>
<dbReference type="RefSeq" id="WP_144988219.1">
    <property type="nucleotide sequence ID" value="NZ_VNJK01000001.1"/>
</dbReference>
<dbReference type="EMBL" id="VNJK01000001">
    <property type="protein sequence ID" value="TVX92602.1"/>
    <property type="molecule type" value="Genomic_DNA"/>
</dbReference>
<organism evidence="2 3">
    <name type="scientific">Paenibacillus agilis</name>
    <dbReference type="NCBI Taxonomy" id="3020863"/>
    <lineage>
        <taxon>Bacteria</taxon>
        <taxon>Bacillati</taxon>
        <taxon>Bacillota</taxon>
        <taxon>Bacilli</taxon>
        <taxon>Bacillales</taxon>
        <taxon>Paenibacillaceae</taxon>
        <taxon>Paenibacillus</taxon>
    </lineage>
</organism>
<accession>A0A559IY93</accession>
<keyword evidence="3" id="KW-1185">Reference proteome</keyword>
<name>A0A559IY93_9BACL</name>
<protein>
    <submittedName>
        <fullName evidence="2">Uncharacterized protein</fullName>
    </submittedName>
</protein>
<proteinExistence type="predicted"/>
<keyword evidence="1" id="KW-0175">Coiled coil</keyword>
<dbReference type="Proteomes" id="UP000318102">
    <property type="component" value="Unassembled WGS sequence"/>
</dbReference>